<dbReference type="PANTHER" id="PTHR23159:SF31">
    <property type="entry name" value="CENTROSOME-ASSOCIATED PROTEIN CEP250 ISOFORM X1"/>
    <property type="match status" value="1"/>
</dbReference>
<protein>
    <submittedName>
        <fullName evidence="3">Uncharacterized protein</fullName>
    </submittedName>
</protein>
<dbReference type="STRING" id="7167.A0A182FJ49"/>
<sequence>MASGQGFDADPGLTDLQTSFDKQQAKITELREIIRQTEAVNDMKQASAKERLQNIAHRLTHFKAKATSSRLSRASSGQQLEQAASVILTERVTEAVSKDGAERPMVRGRSESSGIEKCTLLREQIEQNRLKMAARESSKREIEERVSEIKHKLETSRRQTMERTVEMDRSGLGSADERFSYSSQDLSGIMPTAINWNINAETSVSDAPIHTSYSVDVQLGSAYCSAASPPIKPSHSLPQSDAMDASKPLPDVRDVSIVEPGLLAKADITEEQLEALATLASLFNGHSTTDFISALRQLQVENKDTAGKPSHSETGTQESTSSQDECQSYDIISVPEVEGHQPSTVATSEALQRSAAATSELSSSYEQIASLEGLVASQGAEMQRMDEEIDRLRQALEEKTIEANVMAANVSVLQEKLKTSGPKPLFPKSSDSEETEAEMGKLKQQLDESNKSMIKCKLKIKQLQKQVDTFRKTSNVHAEVVRLTEEVNVLTQRLQEATGEGQTAATDPIGCGEEDALATMASGELRKRIETLEVACQHQVTAMQLLEEQKNDLQEDLSRAREEIHALKTQADGVESGETGRIASHMLTIELEEQLEQCLADKTELSRDQQAWETERQDLAATLQRYQEENDELRKRLLNEQKLSIEKLSSAESIEILENLTQHEKQEMEASEKRTATEEGSDEAALPPVVPEAKEDLNESLLKLMEESRELMEKVELFTDERREVLEKLDAISIENQAYVCELDKLKEMNQHLSNYSNELAKAKSELEEKLKQFSAEKECIRQELDTARSGKPVDERDSVEVTSQQLPTQSQPQQLHPRSSTPSAETFNKEDYQRLVTSVENEVSSYMKQKDKHKKLQVSKKLTACTKQLLTMDKQLLNEYERLVHEHSIAAEQSATMPIASPSGDHERSSVEIEAELAEVNRRALEKEQQVAELQEQLTLALSESMGVVAEKDSDEELELLQLELNSKNEEIQELRQDIAALVDAKASEMYRAQTCLVEAQTEVHNLKTAITEWQRKYAKLEALHDPQAFEQLQQELHHQQDTIRTLNEQIVDLYRTIEERDSELAECQELVEQLRDQEQSQKDQLETLEHERKQLSGAVGELRTKLDELLNAREVLQREHGTLGQKNEELLEKLKKFAANLKKKNVQCSELEKQVQCNEEAIQQLTKTVKQLEEELRETATTRGNEDAYATVEQERVQLAEKLHHLNNELHRLLEQKYQLEAELQTVREELRTVREQLAVADAEIVRGNEQLQVTERELAEARRTVEAHEQELSVRQGKLDKCKAIIKEKIKETQRLQESERRTAYLEDELRMTQCKLEEFHKQTLLLGRLKSEKEELNAAVREEQEHRSQLEQELAQLRQQIGNGEERERQTEAKLSQLSDWLHRYETGWRSAASEGANVHDHDLVKAAVERFTANFASDAHAQEADVLGLPVVLAESNQHITQLLQRNTKENSELTARLNEQQLLVGTLQSELDRLRLELHAVSESRSYSEQVAKEKSEAFDQVVQELQEARDQLSVLRQVELKQMQAELEQTQSELQHAQVELMKLQAELEQRKQMQAELEQTQSEHVQAELMKLQTELEQSKNAQRAVSEECVELRSRNAQQTEMLSALEDAKVAFENEMNSQLNSLTADRNNLQAELAAVVCEKEAVLVERNQAERTRRALEDQLADLAEKLATTEQQLGVVQQQYDDRQLATVERTEELTVECNRYREDCERLGLELQEMSEQKKTLQATIDENETGLTELLATLGELRVRHNEAIMSATDNDHYKAECEALEQELKSLKQVQQQQEQNSTQMEALLRKQCEELREECDELKRQAMQLSETQTRKSVAADSCNMWDDQSLDAGWGDTDTAQQDEVLRQKDEHINQLMVEKELMQGEINELKVRCGKLVRKVKECKAKADNLEAGLASGNEEGGSERIAELQREQAELMTRYDTLRESFERMQQLNSSQVAQLAMLEQTIRERDVIANQPLDLVERLSRLCGTLEELQATLVELRPEELSPITSTLDSFVQRCRAIVDCMVAQRNGAPLQRLDNLKSEKPITEEEEKDGSRFAAYELEQRVAELERSHGQLEHEKSKLEQELDELNQRIMQDWRFEDQLNRVTLELDAKNVELQLVRSTLEQMQASAGAGDVVSKRESELLDEIDELKDQIKLLEQELATVSTRNDATASNEPEAEAEQTVAASIPSPMDDPQVRAVMEQQETEIVALQQQLAIRSAEYARLASQIDPARLAATINRPPETASDNTQQQLQVGDRVPRAELELALYMVYQRDMRCEELELELQNLLQERDALQLRLSNALRVHEEFRVRLAEGPIAPASSGSGIVVDVAGQSGESLLEAGSSGSERDTSLEGAASRPGSATDGQDLSTKLSELQAIGYSKEKRRQEEREDRNRQLAQIQRDLANMPLEAAAKIAGTEVVDTEAASQQSASSVLINWILGKK</sequence>
<evidence type="ECO:0000256" key="2">
    <source>
        <dbReference type="SAM" id="MobiDB-lite"/>
    </source>
</evidence>
<feature type="compositionally biased region" description="Low complexity" evidence="2">
    <location>
        <begin position="312"/>
        <end position="325"/>
    </location>
</feature>
<feature type="region of interest" description="Disordered" evidence="2">
    <location>
        <begin position="227"/>
        <end position="248"/>
    </location>
</feature>
<dbReference type="GeneID" id="118456794"/>
<feature type="compositionally biased region" description="Basic and acidic residues" evidence="2">
    <location>
        <begin position="662"/>
        <end position="677"/>
    </location>
</feature>
<feature type="coiled-coil region" evidence="1">
    <location>
        <begin position="1330"/>
        <end position="1378"/>
    </location>
</feature>
<feature type="compositionally biased region" description="Basic and acidic residues" evidence="2">
    <location>
        <begin position="785"/>
        <end position="800"/>
    </location>
</feature>
<feature type="coiled-coil region" evidence="1">
    <location>
        <begin position="909"/>
        <end position="1274"/>
    </location>
</feature>
<keyword evidence="1" id="KW-0175">Coiled coil</keyword>
<feature type="coiled-coil region" evidence="1">
    <location>
        <begin position="746"/>
        <end position="784"/>
    </location>
</feature>
<feature type="coiled-coil region" evidence="1">
    <location>
        <begin position="2282"/>
        <end position="2309"/>
    </location>
</feature>
<feature type="region of interest" description="Disordered" evidence="2">
    <location>
        <begin position="303"/>
        <end position="326"/>
    </location>
</feature>
<proteinExistence type="predicted"/>
<feature type="region of interest" description="Disordered" evidence="2">
    <location>
        <begin position="2170"/>
        <end position="2194"/>
    </location>
</feature>
<reference evidence="3" key="2">
    <citation type="submission" date="2022-08" db="UniProtKB">
        <authorList>
            <consortium name="EnsemblMetazoa"/>
        </authorList>
    </citation>
    <scope>IDENTIFICATION</scope>
    <source>
        <strain evidence="3">STECLA/ALBI9_A</strain>
    </source>
</reference>
<feature type="coiled-coil region" evidence="1">
    <location>
        <begin position="1449"/>
        <end position="1745"/>
    </location>
</feature>
<dbReference type="VEuPathDB" id="VectorBase:AALB006544"/>
<dbReference type="RefSeq" id="XP_035774182.1">
    <property type="nucleotide sequence ID" value="XM_035918289.1"/>
</dbReference>
<keyword evidence="4" id="KW-1185">Reference proteome</keyword>
<feature type="region of interest" description="Disordered" evidence="2">
    <location>
        <begin position="785"/>
        <end position="832"/>
    </location>
</feature>
<dbReference type="OrthoDB" id="2441647at2759"/>
<dbReference type="KEGG" id="aali:118456794"/>
<name>A0A182FJ49_ANOAL</name>
<feature type="compositionally biased region" description="Polar residues" evidence="2">
    <location>
        <begin position="817"/>
        <end position="827"/>
    </location>
</feature>
<feature type="region of interest" description="Disordered" evidence="2">
    <location>
        <begin position="2343"/>
        <end position="2374"/>
    </location>
</feature>
<feature type="coiled-coil region" evidence="1">
    <location>
        <begin position="375"/>
        <end position="500"/>
    </location>
</feature>
<feature type="coiled-coil region" evidence="1">
    <location>
        <begin position="1871"/>
        <end position="1945"/>
    </location>
</feature>
<organism evidence="3 4">
    <name type="scientific">Anopheles albimanus</name>
    <name type="common">New world malaria mosquito</name>
    <dbReference type="NCBI Taxonomy" id="7167"/>
    <lineage>
        <taxon>Eukaryota</taxon>
        <taxon>Metazoa</taxon>
        <taxon>Ecdysozoa</taxon>
        <taxon>Arthropoda</taxon>
        <taxon>Hexapoda</taxon>
        <taxon>Insecta</taxon>
        <taxon>Pterygota</taxon>
        <taxon>Neoptera</taxon>
        <taxon>Endopterygota</taxon>
        <taxon>Diptera</taxon>
        <taxon>Nematocera</taxon>
        <taxon>Culicoidea</taxon>
        <taxon>Culicidae</taxon>
        <taxon>Anophelinae</taxon>
        <taxon>Anopheles</taxon>
    </lineage>
</organism>
<accession>A0A182FJ49</accession>
<dbReference type="EnsemblMetazoa" id="AALB006544-RA">
    <property type="protein sequence ID" value="AALB006544-PA"/>
    <property type="gene ID" value="AALB006544"/>
</dbReference>
<dbReference type="PANTHER" id="PTHR23159">
    <property type="entry name" value="CENTROSOMAL PROTEIN 2"/>
    <property type="match status" value="1"/>
</dbReference>
<feature type="coiled-coil region" evidence="1">
    <location>
        <begin position="1770"/>
        <end position="1829"/>
    </location>
</feature>
<feature type="region of interest" description="Disordered" evidence="2">
    <location>
        <begin position="662"/>
        <end position="686"/>
    </location>
</feature>
<dbReference type="Gene3D" id="1.10.287.1490">
    <property type="match status" value="3"/>
</dbReference>
<dbReference type="VEuPathDB" id="VectorBase:AALB20_031003"/>
<evidence type="ECO:0000313" key="3">
    <source>
        <dbReference type="EnsemblMetazoa" id="AALB006544-PA"/>
    </source>
</evidence>
<feature type="compositionally biased region" description="Low complexity" evidence="2">
    <location>
        <begin position="803"/>
        <end position="816"/>
    </location>
</feature>
<dbReference type="Proteomes" id="UP000069272">
    <property type="component" value="Chromosome X"/>
</dbReference>
<feature type="coiled-coil region" evidence="1">
    <location>
        <begin position="2061"/>
        <end position="2095"/>
    </location>
</feature>
<evidence type="ECO:0000313" key="4">
    <source>
        <dbReference type="Proteomes" id="UP000069272"/>
    </source>
</evidence>
<reference evidence="3 4" key="1">
    <citation type="journal article" date="2017" name="G3 (Bethesda)">
        <title>The Physical Genome Mapping of Anopheles albimanus Corrected Scaffold Misassemblies and Identified Interarm Rearrangements in Genus Anopheles.</title>
        <authorList>
            <person name="Artemov G.N."/>
            <person name="Peery A.N."/>
            <person name="Jiang X."/>
            <person name="Tu Z."/>
            <person name="Stegniy V.N."/>
            <person name="Sharakhova M.V."/>
            <person name="Sharakhov I.V."/>
        </authorList>
    </citation>
    <scope>NUCLEOTIDE SEQUENCE [LARGE SCALE GENOMIC DNA]</scope>
    <source>
        <strain evidence="3 4">ALBI9_A</strain>
    </source>
</reference>
<evidence type="ECO:0000256" key="1">
    <source>
        <dbReference type="SAM" id="Coils"/>
    </source>
</evidence>